<evidence type="ECO:0000256" key="3">
    <source>
        <dbReference type="ARBA" id="ARBA00013368"/>
    </source>
</evidence>
<dbReference type="Gene3D" id="3.40.50.300">
    <property type="entry name" value="P-loop containing nucleotide triphosphate hydrolases"/>
    <property type="match status" value="2"/>
</dbReference>
<organism evidence="7 8">
    <name type="scientific">Brachybacterium huguangmaarense</name>
    <dbReference type="NCBI Taxonomy" id="1652028"/>
    <lineage>
        <taxon>Bacteria</taxon>
        <taxon>Bacillati</taxon>
        <taxon>Actinomycetota</taxon>
        <taxon>Actinomycetes</taxon>
        <taxon>Micrococcales</taxon>
        <taxon>Dermabacteraceae</taxon>
        <taxon>Brachybacterium</taxon>
    </lineage>
</organism>
<feature type="domain" description="Rad50/SbcC-type AAA" evidence="6">
    <location>
        <begin position="6"/>
        <end position="215"/>
    </location>
</feature>
<dbReference type="SUPFAM" id="SSF52540">
    <property type="entry name" value="P-loop containing nucleoside triphosphate hydrolases"/>
    <property type="match status" value="1"/>
</dbReference>
<evidence type="ECO:0000256" key="5">
    <source>
        <dbReference type="SAM" id="MobiDB-lite"/>
    </source>
</evidence>
<dbReference type="Pfam" id="PF13476">
    <property type="entry name" value="AAA_23"/>
    <property type="match status" value="1"/>
</dbReference>
<gene>
    <name evidence="7" type="ORF">BRM3_02105</name>
</gene>
<protein>
    <recommendedName>
        <fullName evidence="3">Nuclease SbcCD subunit C</fullName>
    </recommendedName>
</protein>
<dbReference type="EMBL" id="CP107020">
    <property type="protein sequence ID" value="UYG17251.1"/>
    <property type="molecule type" value="Genomic_DNA"/>
</dbReference>
<dbReference type="Proteomes" id="UP001164305">
    <property type="component" value="Chromosome"/>
</dbReference>
<keyword evidence="4" id="KW-0175">Coiled coil</keyword>
<accession>A0ABY6G3P7</accession>
<dbReference type="InterPro" id="IPR038729">
    <property type="entry name" value="Rad50/SbcC_AAA"/>
</dbReference>
<dbReference type="PANTHER" id="PTHR32114:SF2">
    <property type="entry name" value="ABC TRANSPORTER ABCH.3"/>
    <property type="match status" value="1"/>
</dbReference>
<evidence type="ECO:0000256" key="2">
    <source>
        <dbReference type="ARBA" id="ARBA00011322"/>
    </source>
</evidence>
<feature type="region of interest" description="Disordered" evidence="5">
    <location>
        <begin position="321"/>
        <end position="358"/>
    </location>
</feature>
<dbReference type="InterPro" id="IPR027417">
    <property type="entry name" value="P-loop_NTPase"/>
</dbReference>
<evidence type="ECO:0000256" key="4">
    <source>
        <dbReference type="SAM" id="Coils"/>
    </source>
</evidence>
<proteinExistence type="inferred from homology"/>
<evidence type="ECO:0000313" key="7">
    <source>
        <dbReference type="EMBL" id="UYG17251.1"/>
    </source>
</evidence>
<feature type="coiled-coil region" evidence="4">
    <location>
        <begin position="447"/>
        <end position="508"/>
    </location>
</feature>
<evidence type="ECO:0000259" key="6">
    <source>
        <dbReference type="Pfam" id="PF13476"/>
    </source>
</evidence>
<keyword evidence="8" id="KW-1185">Reference proteome</keyword>
<sequence length="1032" mass="109102">MRLHHLRLRGIGPFRDEVALDLRTLGASGLFLLEGPTGSGKSTILDAIVYALYGSVAGSATSADRIRSQFAPPTEASVVDLVFETGSGIYRVRREPGYERAKLKGTGTTWQQPKALLWRVTSPEAIAPLLADAAGAGSGIEPIATRLDEVGREVTRAIGLSREQFTQTVLLPQGEFARFLRARTQDRQAVLTRVFGSELFEDVEKQLEAMRRAAKAQVAEATTTLRAAVARFVEASGATAEQAEAMDADAEQLRCAEIAASADVLVRDVEQHSAAADEAGRRATALETAAREARDAAREHRRLLLRRAELDALAARLEQTAPEHASMQRRLRRHEAATPVASALTRRDAARGRSAEAGSRRAVAIETARDEAEDLAALAETEDALAALGEAGAQETSRAGELTALVELEEKLPARAEALAARRVEHEELLTETAAVRETLAARPAERDDLLARLRAAQEAFEDLADARVALAAADDRLAASRTAAERAAEVEQAAAQATAAFEQARAASGIEHDLRVRRTAGLAAELALQLESDQACPVCGATDHPHPAETAADAVSADDVAAAEATRRDADAAAARGAAALDVARSRHETALAQAGGLSVEDASAVRGTAQERVAAATAQGQRAAQLQAGLETHDRETSAQRERVQTLTARAEALATAVDAEASALAADAARIEQARAQQTSVAERREAHRLRARAAGRLREAVLAAGQSAARADELAAEAAEALAAANAALTGHDETAFETEPEVRAAVLDAAERERCTTALRERDIDESRLTEGLAEPGLAELVAEPAAHHEAEEAVHGAETHLHEAETAAKAAHAEAGRLTGAARRTATARTALDASITSVTTVRATAGTVVRVADLATGASSDGERIRLSTFVLMRRFEDVVAAANARLALLSGADLELVRDTGARGAQRTGLDLLVIDRRTDQARVPETLSGGETFFVSLALALGLADIVTAEAGGVQMQTLFIDEGFGSLDPERLDAVIEEIGHLADTGRTVGIVSHVAELKTRIPEQIHVRRRDDRTSEVTVTA</sequence>
<name>A0ABY6G3P7_9MICO</name>
<reference evidence="7" key="1">
    <citation type="submission" date="2022-10" db="EMBL/GenBank/DDBJ databases">
        <title>Whole-Genome Sequencing of Brachybacterium huguangmaarense BRM-3, Isolated from Betula schmidtii.</title>
        <authorList>
            <person name="Haam D."/>
        </authorList>
    </citation>
    <scope>NUCLEOTIDE SEQUENCE</scope>
    <source>
        <strain evidence="7">BRM-3</strain>
    </source>
</reference>
<evidence type="ECO:0000313" key="8">
    <source>
        <dbReference type="Proteomes" id="UP001164305"/>
    </source>
</evidence>
<comment type="subunit">
    <text evidence="2">Heterodimer of SbcC and SbcD.</text>
</comment>
<dbReference type="PANTHER" id="PTHR32114">
    <property type="entry name" value="ABC TRANSPORTER ABCH.3"/>
    <property type="match status" value="1"/>
</dbReference>
<feature type="compositionally biased region" description="Basic and acidic residues" evidence="5">
    <location>
        <begin position="345"/>
        <end position="354"/>
    </location>
</feature>
<comment type="similarity">
    <text evidence="1">Belongs to the SMC family. SbcC subfamily.</text>
</comment>
<evidence type="ECO:0000256" key="1">
    <source>
        <dbReference type="ARBA" id="ARBA00006930"/>
    </source>
</evidence>
<dbReference type="RefSeq" id="WP_263594460.1">
    <property type="nucleotide sequence ID" value="NZ_CP107020.1"/>
</dbReference>